<proteinExistence type="predicted"/>
<evidence type="ECO:0008006" key="4">
    <source>
        <dbReference type="Google" id="ProtNLM"/>
    </source>
</evidence>
<comment type="caution">
    <text evidence="2">The sequence shown here is derived from an EMBL/GenBank/DDBJ whole genome shotgun (WGS) entry which is preliminary data.</text>
</comment>
<keyword evidence="1" id="KW-0732">Signal</keyword>
<feature type="chain" id="PRO_5042926133" description="Secreted protein" evidence="1">
    <location>
        <begin position="19"/>
        <end position="77"/>
    </location>
</feature>
<evidence type="ECO:0000313" key="2">
    <source>
        <dbReference type="EMBL" id="GMR48140.1"/>
    </source>
</evidence>
<dbReference type="Proteomes" id="UP001328107">
    <property type="component" value="Unassembled WGS sequence"/>
</dbReference>
<dbReference type="AlphaFoldDB" id="A0AAN5CPC6"/>
<dbReference type="EMBL" id="BTRK01000004">
    <property type="protein sequence ID" value="GMR48140.1"/>
    <property type="molecule type" value="Genomic_DNA"/>
</dbReference>
<name>A0AAN5CPC6_9BILA</name>
<accession>A0AAN5CPC6</accession>
<gene>
    <name evidence="2" type="ORF">PMAYCL1PPCAC_18335</name>
</gene>
<keyword evidence="3" id="KW-1185">Reference proteome</keyword>
<sequence>YLNCSIVLLLFFSSLGESNFAIGRTNFRPGRKRADPSLSVRASSSECSPLDPACAHLIDSGYRLTRHRRYRTPLIEY</sequence>
<feature type="signal peptide" evidence="1">
    <location>
        <begin position="1"/>
        <end position="18"/>
    </location>
</feature>
<protein>
    <recommendedName>
        <fullName evidence="4">Secreted protein</fullName>
    </recommendedName>
</protein>
<feature type="non-terminal residue" evidence="2">
    <location>
        <position position="1"/>
    </location>
</feature>
<evidence type="ECO:0000256" key="1">
    <source>
        <dbReference type="SAM" id="SignalP"/>
    </source>
</evidence>
<evidence type="ECO:0000313" key="3">
    <source>
        <dbReference type="Proteomes" id="UP001328107"/>
    </source>
</evidence>
<organism evidence="2 3">
    <name type="scientific">Pristionchus mayeri</name>
    <dbReference type="NCBI Taxonomy" id="1317129"/>
    <lineage>
        <taxon>Eukaryota</taxon>
        <taxon>Metazoa</taxon>
        <taxon>Ecdysozoa</taxon>
        <taxon>Nematoda</taxon>
        <taxon>Chromadorea</taxon>
        <taxon>Rhabditida</taxon>
        <taxon>Rhabditina</taxon>
        <taxon>Diplogasteromorpha</taxon>
        <taxon>Diplogasteroidea</taxon>
        <taxon>Neodiplogasteridae</taxon>
        <taxon>Pristionchus</taxon>
    </lineage>
</organism>
<reference evidence="3" key="1">
    <citation type="submission" date="2022-10" db="EMBL/GenBank/DDBJ databases">
        <title>Genome assembly of Pristionchus species.</title>
        <authorList>
            <person name="Yoshida K."/>
            <person name="Sommer R.J."/>
        </authorList>
    </citation>
    <scope>NUCLEOTIDE SEQUENCE [LARGE SCALE GENOMIC DNA]</scope>
    <source>
        <strain evidence="3">RS5460</strain>
    </source>
</reference>